<dbReference type="EMBL" id="JANPWB010000006">
    <property type="protein sequence ID" value="KAJ1177267.1"/>
    <property type="molecule type" value="Genomic_DNA"/>
</dbReference>
<evidence type="ECO:0000313" key="2">
    <source>
        <dbReference type="EMBL" id="KAJ1177267.1"/>
    </source>
</evidence>
<evidence type="ECO:0000313" key="3">
    <source>
        <dbReference type="Proteomes" id="UP001066276"/>
    </source>
</evidence>
<reference evidence="2" key="1">
    <citation type="journal article" date="2022" name="bioRxiv">
        <title>Sequencing and chromosome-scale assembly of the giantPleurodeles waltlgenome.</title>
        <authorList>
            <person name="Brown T."/>
            <person name="Elewa A."/>
            <person name="Iarovenko S."/>
            <person name="Subramanian E."/>
            <person name="Araus A.J."/>
            <person name="Petzold A."/>
            <person name="Susuki M."/>
            <person name="Suzuki K.-i.T."/>
            <person name="Hayashi T."/>
            <person name="Toyoda A."/>
            <person name="Oliveira C."/>
            <person name="Osipova E."/>
            <person name="Leigh N.D."/>
            <person name="Simon A."/>
            <person name="Yun M.H."/>
        </authorList>
    </citation>
    <scope>NUCLEOTIDE SEQUENCE</scope>
    <source>
        <strain evidence="2">20211129_DDA</strain>
        <tissue evidence="2">Liver</tissue>
    </source>
</reference>
<feature type="domain" description="Reverse transcriptase" evidence="1">
    <location>
        <begin position="1"/>
        <end position="194"/>
    </location>
</feature>
<proteinExistence type="predicted"/>
<dbReference type="AlphaFoldDB" id="A0AAV7TKW4"/>
<dbReference type="PROSITE" id="PS50878">
    <property type="entry name" value="RT_POL"/>
    <property type="match status" value="1"/>
</dbReference>
<dbReference type="Pfam" id="PF00078">
    <property type="entry name" value="RVT_1"/>
    <property type="match status" value="1"/>
</dbReference>
<dbReference type="PANTHER" id="PTHR47027">
    <property type="entry name" value="REVERSE TRANSCRIPTASE DOMAIN-CONTAINING PROTEIN"/>
    <property type="match status" value="1"/>
</dbReference>
<dbReference type="Proteomes" id="UP001066276">
    <property type="component" value="Chromosome 3_2"/>
</dbReference>
<dbReference type="PANTHER" id="PTHR47027:SF26">
    <property type="entry name" value="REVERSE TRANSCRIPTASE DOMAIN-CONTAINING PROTEIN"/>
    <property type="match status" value="1"/>
</dbReference>
<keyword evidence="3" id="KW-1185">Reference proteome</keyword>
<name>A0AAV7TKW4_PLEWA</name>
<evidence type="ECO:0000259" key="1">
    <source>
        <dbReference type="PROSITE" id="PS50878"/>
    </source>
</evidence>
<comment type="caution">
    <text evidence="2">The sequence shown here is derived from an EMBL/GenBank/DDBJ whole genome shotgun (WGS) entry which is preliminary data.</text>
</comment>
<accession>A0AAV7TKW4</accession>
<dbReference type="InterPro" id="IPR000477">
    <property type="entry name" value="RT_dom"/>
</dbReference>
<gene>
    <name evidence="2" type="ORF">NDU88_002528</name>
</gene>
<protein>
    <recommendedName>
        <fullName evidence="1">Reverse transcriptase domain-containing protein</fullName>
    </recommendedName>
</protein>
<organism evidence="2 3">
    <name type="scientific">Pleurodeles waltl</name>
    <name type="common">Iberian ribbed newt</name>
    <dbReference type="NCBI Taxonomy" id="8319"/>
    <lineage>
        <taxon>Eukaryota</taxon>
        <taxon>Metazoa</taxon>
        <taxon>Chordata</taxon>
        <taxon>Craniata</taxon>
        <taxon>Vertebrata</taxon>
        <taxon>Euteleostomi</taxon>
        <taxon>Amphibia</taxon>
        <taxon>Batrachia</taxon>
        <taxon>Caudata</taxon>
        <taxon>Salamandroidea</taxon>
        <taxon>Salamandridae</taxon>
        <taxon>Pleurodelinae</taxon>
        <taxon>Pleurodeles</taxon>
    </lineage>
</organism>
<sequence length="226" mass="25740">MEDVHLPESQCSFREGRGAVDMISAARQLQENCQEQNRYLYRTFVDLTKACDILSREVLWRIMDKFGYPGKFISMVHQLHNGMLAQVLGNGDSSNDFPVINGVKQGRVLAPTLFSMMFSDLLLDAFCDDEEASIQIRYRTDGRLLNLQRLQAKTKLKVDSVHDFLFTDNCALNAATEAQMQQNINRFPLPGGILASQSVPKRLRTCISPHRRRCIQNQLLSLKEKS</sequence>